<dbReference type="AlphaFoldDB" id="A0A290Z9B6"/>
<name>A0A290Z9B6_9PSEU</name>
<dbReference type="EMBL" id="CP023445">
    <property type="protein sequence ID" value="ATE55607.1"/>
    <property type="molecule type" value="Genomic_DNA"/>
</dbReference>
<keyword evidence="2" id="KW-1185">Reference proteome</keyword>
<sequence>MTSELLGHLSGLHDMGGAATLRDLVLSHLGPNPGDYDVPGIEAAYRDAVNAHLDQVGLFVDPEGRVYAEGRVDDDIQETLGDGFHRVDLTRLAEHHRTR</sequence>
<dbReference type="KEGG" id="apre:CNX65_21850"/>
<dbReference type="RefSeq" id="WP_096495438.1">
    <property type="nucleotide sequence ID" value="NZ_CP023445.1"/>
</dbReference>
<evidence type="ECO:0000313" key="1">
    <source>
        <dbReference type="EMBL" id="ATE55607.1"/>
    </source>
</evidence>
<gene>
    <name evidence="1" type="ORF">CNX65_21850</name>
</gene>
<protein>
    <submittedName>
        <fullName evidence="1">Uncharacterized protein</fullName>
    </submittedName>
</protein>
<proteinExistence type="predicted"/>
<dbReference type="Proteomes" id="UP000218505">
    <property type="component" value="Chromosome"/>
</dbReference>
<reference evidence="1" key="1">
    <citation type="submission" date="2017-09" db="EMBL/GenBank/DDBJ databases">
        <title>Complete Genome Sequence of ansamitocin-producing Bacterium Actinosynnema pretiosum X47.</title>
        <authorList>
            <person name="Cao G."/>
            <person name="Zong G."/>
            <person name="Zhong C."/>
            <person name="Fu J."/>
        </authorList>
    </citation>
    <scope>NUCLEOTIDE SEQUENCE [LARGE SCALE GENOMIC DNA]</scope>
    <source>
        <strain evidence="1">X47</strain>
    </source>
</reference>
<evidence type="ECO:0000313" key="2">
    <source>
        <dbReference type="Proteomes" id="UP000218505"/>
    </source>
</evidence>
<organism evidence="1 2">
    <name type="scientific">Actinosynnema pretiosum</name>
    <dbReference type="NCBI Taxonomy" id="42197"/>
    <lineage>
        <taxon>Bacteria</taxon>
        <taxon>Bacillati</taxon>
        <taxon>Actinomycetota</taxon>
        <taxon>Actinomycetes</taxon>
        <taxon>Pseudonocardiales</taxon>
        <taxon>Pseudonocardiaceae</taxon>
        <taxon>Actinosynnema</taxon>
    </lineage>
</organism>
<accession>A0A290Z9B6</accession>